<accession>A0A9P7BJY7</accession>
<organism evidence="2 3">
    <name type="scientific">Rhizopus oryzae</name>
    <name type="common">Mucormycosis agent</name>
    <name type="synonym">Rhizopus arrhizus var. delemar</name>
    <dbReference type="NCBI Taxonomy" id="64495"/>
    <lineage>
        <taxon>Eukaryota</taxon>
        <taxon>Fungi</taxon>
        <taxon>Fungi incertae sedis</taxon>
        <taxon>Mucoromycota</taxon>
        <taxon>Mucoromycotina</taxon>
        <taxon>Mucoromycetes</taxon>
        <taxon>Mucorales</taxon>
        <taxon>Mucorineae</taxon>
        <taxon>Rhizopodaceae</taxon>
        <taxon>Rhizopus</taxon>
    </lineage>
</organism>
<evidence type="ECO:0000313" key="3">
    <source>
        <dbReference type="Proteomes" id="UP000716291"/>
    </source>
</evidence>
<comment type="caution">
    <text evidence="2">The sequence shown here is derived from an EMBL/GenBank/DDBJ whole genome shotgun (WGS) entry which is preliminary data.</text>
</comment>
<proteinExistence type="predicted"/>
<dbReference type="AlphaFoldDB" id="A0A9P7BJY7"/>
<name>A0A9P7BJY7_RHIOR</name>
<protein>
    <submittedName>
        <fullName evidence="2">Uncharacterized protein</fullName>
    </submittedName>
</protein>
<dbReference type="Proteomes" id="UP000716291">
    <property type="component" value="Unassembled WGS sequence"/>
</dbReference>
<gene>
    <name evidence="2" type="ORF">G6F64_013966</name>
</gene>
<evidence type="ECO:0000313" key="2">
    <source>
        <dbReference type="EMBL" id="KAG1290115.1"/>
    </source>
</evidence>
<reference evidence="2" key="1">
    <citation type="journal article" date="2020" name="Microb. Genom.">
        <title>Genetic diversity of clinical and environmental Mucorales isolates obtained from an investigation of mucormycosis cases among solid organ transplant recipients.</title>
        <authorList>
            <person name="Nguyen M.H."/>
            <person name="Kaul D."/>
            <person name="Muto C."/>
            <person name="Cheng S.J."/>
            <person name="Richter R.A."/>
            <person name="Bruno V.M."/>
            <person name="Liu G."/>
            <person name="Beyhan S."/>
            <person name="Sundermann A.J."/>
            <person name="Mounaud S."/>
            <person name="Pasculle A.W."/>
            <person name="Nierman W.C."/>
            <person name="Driscoll E."/>
            <person name="Cumbie R."/>
            <person name="Clancy C.J."/>
            <person name="Dupont C.L."/>
        </authorList>
    </citation>
    <scope>NUCLEOTIDE SEQUENCE</scope>
    <source>
        <strain evidence="2">GL11</strain>
    </source>
</reference>
<evidence type="ECO:0000256" key="1">
    <source>
        <dbReference type="SAM" id="MobiDB-lite"/>
    </source>
</evidence>
<dbReference type="EMBL" id="JAANQT010006877">
    <property type="protein sequence ID" value="KAG1290115.1"/>
    <property type="molecule type" value="Genomic_DNA"/>
</dbReference>
<keyword evidence="3" id="KW-1185">Reference proteome</keyword>
<sequence length="97" mass="10228">MLYHGRHRDTFTIKRSSICRTSLADPTSATSSAYNRLLMGVGDRDEEDKAAVPTKGPKGRPSATRAPGPGGPEGDTDSTEVVVAEAAERSRAGNVLT</sequence>
<feature type="region of interest" description="Disordered" evidence="1">
    <location>
        <begin position="39"/>
        <end position="79"/>
    </location>
</feature>